<dbReference type="Gene3D" id="1.10.260.40">
    <property type="entry name" value="lambda repressor-like DNA-binding domains"/>
    <property type="match status" value="1"/>
</dbReference>
<feature type="domain" description="HTH cro/C1-type" evidence="2">
    <location>
        <begin position="13"/>
        <end position="66"/>
    </location>
</feature>
<dbReference type="SMART" id="SM00530">
    <property type="entry name" value="HTH_XRE"/>
    <property type="match status" value="1"/>
</dbReference>
<proteinExistence type="predicted"/>
<dbReference type="Proteomes" id="UP000753802">
    <property type="component" value="Unassembled WGS sequence"/>
</dbReference>
<feature type="transmembrane region" description="Helical" evidence="1">
    <location>
        <begin position="99"/>
        <end position="118"/>
    </location>
</feature>
<sequence>MQEKQTAAIAKLVKQRRIERNLTQQQLADLTGLSLRSVQRVEKAEAISRSYTLEVLGKHLGLGETFQQILSMPAAGEEDSARAGGGSSQPTGISKGRKILLSISSALLITLVILAYVFQSAGFPETAFELMLLLAGALLVYTGVMYLIWR</sequence>
<gene>
    <name evidence="3" type="ORF">GWC95_13565</name>
</gene>
<dbReference type="EMBL" id="JAACJS010000015">
    <property type="protein sequence ID" value="NCI50956.1"/>
    <property type="molecule type" value="Genomic_DNA"/>
</dbReference>
<evidence type="ECO:0000313" key="3">
    <source>
        <dbReference type="EMBL" id="NCI50956.1"/>
    </source>
</evidence>
<keyword evidence="4" id="KW-1185">Reference proteome</keyword>
<evidence type="ECO:0000259" key="2">
    <source>
        <dbReference type="PROSITE" id="PS50943"/>
    </source>
</evidence>
<dbReference type="Pfam" id="PF01381">
    <property type="entry name" value="HTH_3"/>
    <property type="match status" value="1"/>
</dbReference>
<comment type="caution">
    <text evidence="3">The sequence shown here is derived from an EMBL/GenBank/DDBJ whole genome shotgun (WGS) entry which is preliminary data.</text>
</comment>
<dbReference type="SUPFAM" id="SSF47413">
    <property type="entry name" value="lambda repressor-like DNA-binding domains"/>
    <property type="match status" value="1"/>
</dbReference>
<protein>
    <submittedName>
        <fullName evidence="3">Helix-turn-helix domain-containing protein</fullName>
    </submittedName>
</protein>
<dbReference type="InterPro" id="IPR010982">
    <property type="entry name" value="Lambda_DNA-bd_dom_sf"/>
</dbReference>
<dbReference type="PROSITE" id="PS50943">
    <property type="entry name" value="HTH_CROC1"/>
    <property type="match status" value="1"/>
</dbReference>
<dbReference type="InterPro" id="IPR001387">
    <property type="entry name" value="Cro/C1-type_HTH"/>
</dbReference>
<keyword evidence="1" id="KW-1133">Transmembrane helix</keyword>
<reference evidence="3 4" key="1">
    <citation type="submission" date="2020-01" db="EMBL/GenBank/DDBJ databases">
        <title>Genome analysis.</title>
        <authorList>
            <person name="Wu S."/>
            <person name="Wang G."/>
        </authorList>
    </citation>
    <scope>NUCLEOTIDE SEQUENCE [LARGE SCALE GENOMIC DNA]</scope>
    <source>
        <strain evidence="3 4">SYL130</strain>
    </source>
</reference>
<accession>A0ABW9ZUY4</accession>
<evidence type="ECO:0000256" key="1">
    <source>
        <dbReference type="SAM" id="Phobius"/>
    </source>
</evidence>
<name>A0ABW9ZUY4_9BACT</name>
<dbReference type="RefSeq" id="WP_161819260.1">
    <property type="nucleotide sequence ID" value="NZ_JAACJS010000015.1"/>
</dbReference>
<feature type="transmembrane region" description="Helical" evidence="1">
    <location>
        <begin position="130"/>
        <end position="149"/>
    </location>
</feature>
<keyword evidence="1" id="KW-0472">Membrane</keyword>
<keyword evidence="1" id="KW-0812">Transmembrane</keyword>
<dbReference type="CDD" id="cd00093">
    <property type="entry name" value="HTH_XRE"/>
    <property type="match status" value="1"/>
</dbReference>
<organism evidence="3 4">
    <name type="scientific">Sediminibacterium roseum</name>
    <dbReference type="NCBI Taxonomy" id="1978412"/>
    <lineage>
        <taxon>Bacteria</taxon>
        <taxon>Pseudomonadati</taxon>
        <taxon>Bacteroidota</taxon>
        <taxon>Chitinophagia</taxon>
        <taxon>Chitinophagales</taxon>
        <taxon>Chitinophagaceae</taxon>
        <taxon>Sediminibacterium</taxon>
    </lineage>
</organism>
<evidence type="ECO:0000313" key="4">
    <source>
        <dbReference type="Proteomes" id="UP000753802"/>
    </source>
</evidence>